<reference evidence="6" key="1">
    <citation type="submission" date="2017-03" db="EMBL/GenBank/DDBJ databases">
        <authorList>
            <person name="Afonso C.L."/>
            <person name="Miller P.J."/>
            <person name="Scott M.A."/>
            <person name="Spackman E."/>
            <person name="Goraichik I."/>
            <person name="Dimitrov K.M."/>
            <person name="Suarez D.L."/>
            <person name="Swayne D.E."/>
        </authorList>
    </citation>
    <scope>NUCLEOTIDE SEQUENCE</scope>
</reference>
<dbReference type="PANTHER" id="PTHR45969:SF69">
    <property type="entry name" value="FINGER DOMAIN PROTEIN, PUTATIVE (AFU_ORTHOLOGUE AFUA_3G12190)-RELATED"/>
    <property type="match status" value="1"/>
</dbReference>
<dbReference type="PROSITE" id="PS50089">
    <property type="entry name" value="ZF_RING_2"/>
    <property type="match status" value="1"/>
</dbReference>
<evidence type="ECO:0000313" key="6">
    <source>
        <dbReference type="EMBL" id="AVL95377.1"/>
    </source>
</evidence>
<proteinExistence type="evidence at transcript level"/>
<dbReference type="InterPro" id="IPR013083">
    <property type="entry name" value="Znf_RING/FYVE/PHD"/>
</dbReference>
<dbReference type="GO" id="GO:0008270">
    <property type="term" value="F:zinc ion binding"/>
    <property type="evidence" value="ECO:0007669"/>
    <property type="project" value="UniProtKB-KW"/>
</dbReference>
<feature type="domain" description="RING-type" evidence="5">
    <location>
        <begin position="89"/>
        <end position="133"/>
    </location>
</feature>
<dbReference type="PANTHER" id="PTHR45969">
    <property type="entry name" value="RING ZINC FINGER PROTEIN-RELATED"/>
    <property type="match status" value="1"/>
</dbReference>
<evidence type="ECO:0000259" key="5">
    <source>
        <dbReference type="PROSITE" id="PS50089"/>
    </source>
</evidence>
<reference evidence="6" key="2">
    <citation type="journal article" date="2018" name="J. Exp. Bot.">
        <title>A transcription factor network responsive to high CO2/hypoxia is involved in deastringency in persimmon fruit.</title>
        <authorList>
            <person name="Zhu Q.-g."/>
            <person name="Gong Z.-y."/>
            <person name="Wang M.-m."/>
            <person name="Li X."/>
            <person name="Grierson D."/>
            <person name="Yin X.-r."/>
            <person name="Chen K.-s."/>
        </authorList>
    </citation>
    <scope>NUCLEOTIDE SEQUENCE</scope>
</reference>
<dbReference type="GO" id="GO:0061630">
    <property type="term" value="F:ubiquitin protein ligase activity"/>
    <property type="evidence" value="ECO:0007669"/>
    <property type="project" value="TreeGrafter"/>
</dbReference>
<sequence>MLSRSFRCLITTLESLVLCIIKAIFSWIPLFEGDKEKSSADFRPSPSLVQVPAPFTIASIKEQLLVLEHGCFPGRCKEEDEEADVYLECSVCLEGMNNEGDDVRAVGNCGHKFHRVCMEGWVDHGQATCPLCRSSLLPDAHQDGKLVVHGESGDQWRRERMIYLFGEDSLFQ</sequence>
<evidence type="ECO:0000256" key="1">
    <source>
        <dbReference type="ARBA" id="ARBA00022723"/>
    </source>
</evidence>
<keyword evidence="3" id="KW-0862">Zinc</keyword>
<dbReference type="AlphaFoldDB" id="A0A2P1ENC7"/>
<accession>A0A2P1ENC7</accession>
<protein>
    <submittedName>
        <fullName evidence="6">Transcription factor RH2-1</fullName>
    </submittedName>
</protein>
<evidence type="ECO:0000256" key="2">
    <source>
        <dbReference type="ARBA" id="ARBA00022771"/>
    </source>
</evidence>
<dbReference type="EMBL" id="KY849614">
    <property type="protein sequence ID" value="AVL95377.1"/>
    <property type="molecule type" value="mRNA"/>
</dbReference>
<evidence type="ECO:0000256" key="4">
    <source>
        <dbReference type="PROSITE-ProRule" id="PRU00175"/>
    </source>
</evidence>
<keyword evidence="1" id="KW-0479">Metal-binding</keyword>
<keyword evidence="2 4" id="KW-0863">Zinc-finger</keyword>
<organism evidence="6">
    <name type="scientific">Diospyros kaki</name>
    <name type="common">Kaki persimmon</name>
    <name type="synonym">Diospyros chinensis</name>
    <dbReference type="NCBI Taxonomy" id="35925"/>
    <lineage>
        <taxon>Eukaryota</taxon>
        <taxon>Viridiplantae</taxon>
        <taxon>Streptophyta</taxon>
        <taxon>Embryophyta</taxon>
        <taxon>Tracheophyta</taxon>
        <taxon>Spermatophyta</taxon>
        <taxon>Magnoliopsida</taxon>
        <taxon>eudicotyledons</taxon>
        <taxon>Gunneridae</taxon>
        <taxon>Pentapetalae</taxon>
        <taxon>asterids</taxon>
        <taxon>Ericales</taxon>
        <taxon>Ebenaceae</taxon>
        <taxon>Diospyros</taxon>
    </lineage>
</organism>
<dbReference type="SMART" id="SM00184">
    <property type="entry name" value="RING"/>
    <property type="match status" value="1"/>
</dbReference>
<dbReference type="Gene3D" id="3.30.40.10">
    <property type="entry name" value="Zinc/RING finger domain, C3HC4 (zinc finger)"/>
    <property type="match status" value="1"/>
</dbReference>
<dbReference type="GO" id="GO:0016567">
    <property type="term" value="P:protein ubiquitination"/>
    <property type="evidence" value="ECO:0007669"/>
    <property type="project" value="TreeGrafter"/>
</dbReference>
<evidence type="ECO:0000256" key="3">
    <source>
        <dbReference type="ARBA" id="ARBA00022833"/>
    </source>
</evidence>
<dbReference type="InterPro" id="IPR001841">
    <property type="entry name" value="Znf_RING"/>
</dbReference>
<dbReference type="Pfam" id="PF13639">
    <property type="entry name" value="zf-RING_2"/>
    <property type="match status" value="1"/>
</dbReference>
<name>A0A2P1ENC7_DIOKA</name>
<dbReference type="SUPFAM" id="SSF57850">
    <property type="entry name" value="RING/U-box"/>
    <property type="match status" value="1"/>
</dbReference>